<evidence type="ECO:0000256" key="1">
    <source>
        <dbReference type="ARBA" id="ARBA00022603"/>
    </source>
</evidence>
<keyword evidence="1" id="KW-0489">Methyltransferase</keyword>
<comment type="catalytic activity">
    <reaction evidence="4">
        <text>a 2'-deoxycytidine in DNA + S-adenosyl-L-methionine = a 5-methyl-2'-deoxycytidine in DNA + S-adenosyl-L-homocysteine + H(+)</text>
        <dbReference type="Rhea" id="RHEA:13681"/>
        <dbReference type="Rhea" id="RHEA-COMP:11369"/>
        <dbReference type="Rhea" id="RHEA-COMP:11370"/>
        <dbReference type="ChEBI" id="CHEBI:15378"/>
        <dbReference type="ChEBI" id="CHEBI:57856"/>
        <dbReference type="ChEBI" id="CHEBI:59789"/>
        <dbReference type="ChEBI" id="CHEBI:85452"/>
        <dbReference type="ChEBI" id="CHEBI:85454"/>
        <dbReference type="EC" id="2.1.1.37"/>
    </reaction>
</comment>
<dbReference type="GO" id="GO:0009307">
    <property type="term" value="P:DNA restriction-modification system"/>
    <property type="evidence" value="ECO:0007669"/>
    <property type="project" value="UniProtKB-KW"/>
</dbReference>
<dbReference type="GO" id="GO:0032259">
    <property type="term" value="P:methylation"/>
    <property type="evidence" value="ECO:0007669"/>
    <property type="project" value="UniProtKB-KW"/>
</dbReference>
<keyword evidence="3" id="KW-0680">Restriction system</keyword>
<dbReference type="EMBL" id="QJPH01000504">
    <property type="protein sequence ID" value="PZN71950.1"/>
    <property type="molecule type" value="Genomic_DNA"/>
</dbReference>
<dbReference type="Pfam" id="PF00145">
    <property type="entry name" value="DNA_methylase"/>
    <property type="match status" value="1"/>
</dbReference>
<accession>A0A2W4S8J6</accession>
<sequence length="117" mass="13301">MPLKPIPVVDLFAGPGGLSEGFSRLKDVSGNWAFDVRVSIEKDQNASETLKLRAFFRSFQGKVPDCYYDYLRGKITKEELVANGLVKEEWRRAEHEAHRATLGVSIHSPWERGRLAR</sequence>
<dbReference type="Proteomes" id="UP000249396">
    <property type="component" value="Unassembled WGS sequence"/>
</dbReference>
<organism evidence="5 6">
    <name type="scientific">Candidatus Methylumidiphilus alinenensis</name>
    <dbReference type="NCBI Taxonomy" id="2202197"/>
    <lineage>
        <taxon>Bacteria</taxon>
        <taxon>Pseudomonadati</taxon>
        <taxon>Pseudomonadota</taxon>
        <taxon>Gammaproteobacteria</taxon>
        <taxon>Methylococcales</taxon>
        <taxon>Candidatus Methylumidiphilus</taxon>
    </lineage>
</organism>
<dbReference type="SUPFAM" id="SSF53335">
    <property type="entry name" value="S-adenosyl-L-methionine-dependent methyltransferases"/>
    <property type="match status" value="1"/>
</dbReference>
<keyword evidence="2" id="KW-0808">Transferase</keyword>
<dbReference type="InterPro" id="IPR001525">
    <property type="entry name" value="C5_MeTfrase"/>
</dbReference>
<dbReference type="Gene3D" id="3.40.50.150">
    <property type="entry name" value="Vaccinia Virus protein VP39"/>
    <property type="match status" value="1"/>
</dbReference>
<proteinExistence type="predicted"/>
<dbReference type="AlphaFoldDB" id="A0A2W4S8J6"/>
<dbReference type="GO" id="GO:0003886">
    <property type="term" value="F:DNA (cytosine-5-)-methyltransferase activity"/>
    <property type="evidence" value="ECO:0007669"/>
    <property type="project" value="UniProtKB-EC"/>
</dbReference>
<protein>
    <submittedName>
        <fullName evidence="5">Uncharacterized protein</fullName>
    </submittedName>
</protein>
<name>A0A2W4S8J6_9GAMM</name>
<evidence type="ECO:0000256" key="4">
    <source>
        <dbReference type="ARBA" id="ARBA00047422"/>
    </source>
</evidence>
<evidence type="ECO:0000313" key="5">
    <source>
        <dbReference type="EMBL" id="PZN71950.1"/>
    </source>
</evidence>
<evidence type="ECO:0000256" key="3">
    <source>
        <dbReference type="ARBA" id="ARBA00022747"/>
    </source>
</evidence>
<evidence type="ECO:0000313" key="6">
    <source>
        <dbReference type="Proteomes" id="UP000249396"/>
    </source>
</evidence>
<comment type="caution">
    <text evidence="5">The sequence shown here is derived from an EMBL/GenBank/DDBJ whole genome shotgun (WGS) entry which is preliminary data.</text>
</comment>
<evidence type="ECO:0000256" key="2">
    <source>
        <dbReference type="ARBA" id="ARBA00022679"/>
    </source>
</evidence>
<dbReference type="InterPro" id="IPR029063">
    <property type="entry name" value="SAM-dependent_MTases_sf"/>
</dbReference>
<reference evidence="5 6" key="1">
    <citation type="journal article" date="2018" name="Aquat. Microb. Ecol.">
        <title>Gammaproteobacterial methanotrophs dominate.</title>
        <authorList>
            <person name="Rissanen A.J."/>
            <person name="Saarenheimo J."/>
            <person name="Tiirola M."/>
            <person name="Peura S."/>
            <person name="Aalto S.L."/>
            <person name="Karvinen A."/>
            <person name="Nykanen H."/>
        </authorList>
    </citation>
    <scope>NUCLEOTIDE SEQUENCE [LARGE SCALE GENOMIC DNA]</scope>
    <source>
        <strain evidence="5">AMbin10</strain>
    </source>
</reference>
<gene>
    <name evidence="5" type="ORF">DM484_25250</name>
</gene>